<organism evidence="1 2">
    <name type="scientific">Shewanella intestini</name>
    <dbReference type="NCBI Taxonomy" id="2017544"/>
    <lineage>
        <taxon>Bacteria</taxon>
        <taxon>Pseudomonadati</taxon>
        <taxon>Pseudomonadota</taxon>
        <taxon>Gammaproteobacteria</taxon>
        <taxon>Alteromonadales</taxon>
        <taxon>Shewanellaceae</taxon>
        <taxon>Shewanella</taxon>
    </lineage>
</organism>
<comment type="caution">
    <text evidence="1">The sequence shown here is derived from an EMBL/GenBank/DDBJ whole genome shotgun (WGS) entry which is preliminary data.</text>
</comment>
<name>A0ABS5I0R2_9GAMM</name>
<evidence type="ECO:0000313" key="2">
    <source>
        <dbReference type="Proteomes" id="UP000811844"/>
    </source>
</evidence>
<gene>
    <name evidence="1" type="ORF">G3R48_06395</name>
</gene>
<reference evidence="1 2" key="1">
    <citation type="submission" date="2020-02" db="EMBL/GenBank/DDBJ databases">
        <title>Shewanella WXL01 sp. nov., a marine bacterium isolated from green algae in Luhuitou Fringing Reef (Northern South China Sea).</title>
        <authorList>
            <person name="Wang X."/>
        </authorList>
    </citation>
    <scope>NUCLEOTIDE SEQUENCE [LARGE SCALE GENOMIC DNA]</scope>
    <source>
        <strain evidence="1 2">MCCC 1A01895</strain>
    </source>
</reference>
<dbReference type="Proteomes" id="UP000811844">
    <property type="component" value="Unassembled WGS sequence"/>
</dbReference>
<sequence length="60" mass="6996">MKHVDDWVYTLLIPADNDVMTFTIIHATTTYIATKTQPTSIHSPTVYPRLNKHTQRYGEY</sequence>
<keyword evidence="2" id="KW-1185">Reference proteome</keyword>
<dbReference type="EMBL" id="JAAIKR010000004">
    <property type="protein sequence ID" value="MBR9727614.1"/>
    <property type="molecule type" value="Genomic_DNA"/>
</dbReference>
<evidence type="ECO:0000313" key="1">
    <source>
        <dbReference type="EMBL" id="MBR9727614.1"/>
    </source>
</evidence>
<accession>A0ABS5I0R2</accession>
<protein>
    <submittedName>
        <fullName evidence="1">Uncharacterized protein</fullName>
    </submittedName>
</protein>
<proteinExistence type="predicted"/>
<dbReference type="RefSeq" id="WP_153661788.1">
    <property type="nucleotide sequence ID" value="NZ_JAAIKR010000004.1"/>
</dbReference>